<gene>
    <name evidence="5" type="ORF">F4Y08_10080</name>
</gene>
<evidence type="ECO:0000256" key="2">
    <source>
        <dbReference type="ARBA" id="ARBA00022723"/>
    </source>
</evidence>
<dbReference type="Pfam" id="PF01676">
    <property type="entry name" value="Metalloenzyme"/>
    <property type="match status" value="1"/>
</dbReference>
<feature type="domain" description="Metalloenzyme" evidence="4">
    <location>
        <begin position="201"/>
        <end position="288"/>
    </location>
</feature>
<comment type="similarity">
    <text evidence="1">Belongs to the phosphopentomutase family.</text>
</comment>
<dbReference type="GO" id="GO:0043094">
    <property type="term" value="P:metabolic compound salvage"/>
    <property type="evidence" value="ECO:0007669"/>
    <property type="project" value="InterPro"/>
</dbReference>
<keyword evidence="2" id="KW-0479">Metal-binding</keyword>
<dbReference type="InterPro" id="IPR006124">
    <property type="entry name" value="Metalloenzyme"/>
</dbReference>
<keyword evidence="3" id="KW-0464">Manganese</keyword>
<dbReference type="PANTHER" id="PTHR21110:SF0">
    <property type="entry name" value="PHOSPHOPENTOMUTASE"/>
    <property type="match status" value="1"/>
</dbReference>
<accession>A0A6B1DV33</accession>
<dbReference type="PANTHER" id="PTHR21110">
    <property type="entry name" value="PHOSPHOPENTOMUTASE"/>
    <property type="match status" value="1"/>
</dbReference>
<dbReference type="InterPro" id="IPR010045">
    <property type="entry name" value="DeoB"/>
</dbReference>
<evidence type="ECO:0000313" key="5">
    <source>
        <dbReference type="EMBL" id="MYD90665.1"/>
    </source>
</evidence>
<name>A0A6B1DV33_9CHLR</name>
<dbReference type="InterPro" id="IPR017850">
    <property type="entry name" value="Alkaline_phosphatase_core_sf"/>
</dbReference>
<dbReference type="EMBL" id="VXPY01000072">
    <property type="protein sequence ID" value="MYD90665.1"/>
    <property type="molecule type" value="Genomic_DNA"/>
</dbReference>
<reference evidence="5" key="1">
    <citation type="submission" date="2019-09" db="EMBL/GenBank/DDBJ databases">
        <title>Characterisation of the sponge microbiome using genome-centric metagenomics.</title>
        <authorList>
            <person name="Engelberts J.P."/>
            <person name="Robbins S.J."/>
            <person name="De Goeij J.M."/>
            <person name="Aranda M."/>
            <person name="Bell S.C."/>
            <person name="Webster N.S."/>
        </authorList>
    </citation>
    <scope>NUCLEOTIDE SEQUENCE</scope>
    <source>
        <strain evidence="5">SB0662_bin_9</strain>
    </source>
</reference>
<organism evidence="5">
    <name type="scientific">Caldilineaceae bacterium SB0662_bin_9</name>
    <dbReference type="NCBI Taxonomy" id="2605258"/>
    <lineage>
        <taxon>Bacteria</taxon>
        <taxon>Bacillati</taxon>
        <taxon>Chloroflexota</taxon>
        <taxon>Caldilineae</taxon>
        <taxon>Caldilineales</taxon>
        <taxon>Caldilineaceae</taxon>
    </lineage>
</organism>
<dbReference type="Gene3D" id="3.40.720.10">
    <property type="entry name" value="Alkaline Phosphatase, subunit A"/>
    <property type="match status" value="1"/>
</dbReference>
<dbReference type="SUPFAM" id="SSF53649">
    <property type="entry name" value="Alkaline phosphatase-like"/>
    <property type="match status" value="1"/>
</dbReference>
<dbReference type="AlphaFoldDB" id="A0A6B1DV33"/>
<proteinExistence type="inferred from homology"/>
<protein>
    <recommendedName>
        <fullName evidence="4">Metalloenzyme domain-containing protein</fullName>
    </recommendedName>
</protein>
<dbReference type="GO" id="GO:0005829">
    <property type="term" value="C:cytosol"/>
    <property type="evidence" value="ECO:0007669"/>
    <property type="project" value="TreeGrafter"/>
</dbReference>
<comment type="caution">
    <text evidence="5">The sequence shown here is derived from an EMBL/GenBank/DDBJ whole genome shotgun (WGS) entry which is preliminary data.</text>
</comment>
<sequence>MMPASANRPKSIVFVFLDGVGIGPEEDNPLAVAAMPFLDTVLDGVRPTARHPLIVTDRGAAFPVDACLGVAGRPQSATGQAALLTGRNVPGELEEHYGPKPNAGVRQVLDQGTVFSTLVGAGVPMASANAYPPSFFSGIRSGRRLLSAIPYALTVAGLPLHDVEAYTAKQAISGTITGRDWHRNADLQHIPVHEPAAAGRLVGALTQRARFVFFEHWVTDVLGHRRTLRQAAAHFSLVDGFLEGLTASLDTSRTLVMVGSDHGNVEESGHGRHTRNPALGLMWGAGFAECAERINNLTDFRPLIEDLLTTPQ</sequence>
<dbReference type="GO" id="GO:0000287">
    <property type="term" value="F:magnesium ion binding"/>
    <property type="evidence" value="ECO:0007669"/>
    <property type="project" value="InterPro"/>
</dbReference>
<evidence type="ECO:0000256" key="3">
    <source>
        <dbReference type="ARBA" id="ARBA00023211"/>
    </source>
</evidence>
<dbReference type="GO" id="GO:0009117">
    <property type="term" value="P:nucleotide metabolic process"/>
    <property type="evidence" value="ECO:0007669"/>
    <property type="project" value="InterPro"/>
</dbReference>
<evidence type="ECO:0000259" key="4">
    <source>
        <dbReference type="Pfam" id="PF01676"/>
    </source>
</evidence>
<evidence type="ECO:0000256" key="1">
    <source>
        <dbReference type="ARBA" id="ARBA00010373"/>
    </source>
</evidence>
<dbReference type="GO" id="GO:0008973">
    <property type="term" value="F:phosphopentomutase activity"/>
    <property type="evidence" value="ECO:0007669"/>
    <property type="project" value="InterPro"/>
</dbReference>